<dbReference type="InterPro" id="IPR017969">
    <property type="entry name" value="Heavy-metal-associated_CS"/>
</dbReference>
<evidence type="ECO:0000256" key="11">
    <source>
        <dbReference type="ARBA" id="ARBA00022967"/>
    </source>
</evidence>
<keyword evidence="16" id="KW-1003">Cell membrane</keyword>
<evidence type="ECO:0000256" key="6">
    <source>
        <dbReference type="ARBA" id="ARBA00022737"/>
    </source>
</evidence>
<keyword evidence="13" id="KW-0186">Copper</keyword>
<keyword evidence="3" id="KW-0813">Transport</keyword>
<dbReference type="PROSITE" id="PS01047">
    <property type="entry name" value="HMA_1"/>
    <property type="match status" value="1"/>
</dbReference>
<keyword evidence="19" id="KW-1185">Reference proteome</keyword>
<dbReference type="EMBL" id="JBHLZN010000001">
    <property type="protein sequence ID" value="MFB9885546.1"/>
    <property type="molecule type" value="Genomic_DNA"/>
</dbReference>
<dbReference type="CDD" id="cd00371">
    <property type="entry name" value="HMA"/>
    <property type="match status" value="2"/>
</dbReference>
<keyword evidence="4 16" id="KW-0812">Transmembrane</keyword>
<feature type="domain" description="HMA" evidence="17">
    <location>
        <begin position="69"/>
        <end position="135"/>
    </location>
</feature>
<evidence type="ECO:0000256" key="15">
    <source>
        <dbReference type="ARBA" id="ARBA00023136"/>
    </source>
</evidence>
<name>A0ABV5Z8E1_9GAMM</name>
<evidence type="ECO:0000256" key="10">
    <source>
        <dbReference type="ARBA" id="ARBA00022842"/>
    </source>
</evidence>
<keyword evidence="10" id="KW-0460">Magnesium</keyword>
<dbReference type="SUPFAM" id="SSF81653">
    <property type="entry name" value="Calcium ATPase, transduction domain A"/>
    <property type="match status" value="1"/>
</dbReference>
<dbReference type="InterPro" id="IPR018303">
    <property type="entry name" value="ATPase_P-typ_P_site"/>
</dbReference>
<dbReference type="PANTHER" id="PTHR43520:SF8">
    <property type="entry name" value="P-TYPE CU(+) TRANSPORTER"/>
    <property type="match status" value="1"/>
</dbReference>
<dbReference type="NCBIfam" id="TIGR01525">
    <property type="entry name" value="ATPase-IB_hvy"/>
    <property type="match status" value="1"/>
</dbReference>
<dbReference type="Pfam" id="PF00403">
    <property type="entry name" value="HMA"/>
    <property type="match status" value="2"/>
</dbReference>
<feature type="transmembrane region" description="Helical" evidence="16">
    <location>
        <begin position="760"/>
        <end position="777"/>
    </location>
</feature>
<keyword evidence="15 16" id="KW-0472">Membrane</keyword>
<organism evidence="18 19">
    <name type="scientific">Balneatrix alpica</name>
    <dbReference type="NCBI Taxonomy" id="75684"/>
    <lineage>
        <taxon>Bacteria</taxon>
        <taxon>Pseudomonadati</taxon>
        <taxon>Pseudomonadota</taxon>
        <taxon>Gammaproteobacteria</taxon>
        <taxon>Oceanospirillales</taxon>
        <taxon>Balneatrichaceae</taxon>
        <taxon>Balneatrix</taxon>
    </lineage>
</organism>
<evidence type="ECO:0000256" key="3">
    <source>
        <dbReference type="ARBA" id="ARBA00022448"/>
    </source>
</evidence>
<feature type="transmembrane region" description="Helical" evidence="16">
    <location>
        <begin position="211"/>
        <end position="231"/>
    </location>
</feature>
<dbReference type="Proteomes" id="UP001589628">
    <property type="component" value="Unassembled WGS sequence"/>
</dbReference>
<dbReference type="SFLD" id="SFLDS00003">
    <property type="entry name" value="Haloacid_Dehalogenase"/>
    <property type="match status" value="1"/>
</dbReference>
<dbReference type="InterPro" id="IPR027256">
    <property type="entry name" value="P-typ_ATPase_IB"/>
</dbReference>
<dbReference type="InterPro" id="IPR023298">
    <property type="entry name" value="ATPase_P-typ_TM_dom_sf"/>
</dbReference>
<evidence type="ECO:0000256" key="12">
    <source>
        <dbReference type="ARBA" id="ARBA00022989"/>
    </source>
</evidence>
<dbReference type="NCBIfam" id="TIGR01494">
    <property type="entry name" value="ATPase_P-type"/>
    <property type="match status" value="1"/>
</dbReference>
<dbReference type="InterPro" id="IPR036412">
    <property type="entry name" value="HAD-like_sf"/>
</dbReference>
<keyword evidence="5 16" id="KW-0479">Metal-binding</keyword>
<dbReference type="SUPFAM" id="SSF81665">
    <property type="entry name" value="Calcium ATPase, transmembrane domain M"/>
    <property type="match status" value="1"/>
</dbReference>
<dbReference type="SFLD" id="SFLDG00002">
    <property type="entry name" value="C1.7:_P-type_atpase_like"/>
    <property type="match status" value="1"/>
</dbReference>
<feature type="transmembrane region" description="Helical" evidence="16">
    <location>
        <begin position="243"/>
        <end position="261"/>
    </location>
</feature>
<dbReference type="SFLD" id="SFLDF00027">
    <property type="entry name" value="p-type_atpase"/>
    <property type="match status" value="1"/>
</dbReference>
<feature type="transmembrane region" description="Helical" evidence="16">
    <location>
        <begin position="181"/>
        <end position="199"/>
    </location>
</feature>
<dbReference type="InterPro" id="IPR008250">
    <property type="entry name" value="ATPase_P-typ_transduc_dom_A_sf"/>
</dbReference>
<dbReference type="PANTHER" id="PTHR43520">
    <property type="entry name" value="ATP7, ISOFORM B"/>
    <property type="match status" value="1"/>
</dbReference>
<dbReference type="InterPro" id="IPR044492">
    <property type="entry name" value="P_typ_ATPase_HD_dom"/>
</dbReference>
<feature type="transmembrane region" description="Helical" evidence="16">
    <location>
        <begin position="155"/>
        <end position="175"/>
    </location>
</feature>
<dbReference type="Gene3D" id="3.30.70.100">
    <property type="match status" value="2"/>
</dbReference>
<evidence type="ECO:0000256" key="8">
    <source>
        <dbReference type="ARBA" id="ARBA00022796"/>
    </source>
</evidence>
<dbReference type="InterPro" id="IPR036163">
    <property type="entry name" value="HMA_dom_sf"/>
</dbReference>
<evidence type="ECO:0000256" key="4">
    <source>
        <dbReference type="ARBA" id="ARBA00022692"/>
    </source>
</evidence>
<evidence type="ECO:0000256" key="5">
    <source>
        <dbReference type="ARBA" id="ARBA00022723"/>
    </source>
</evidence>
<dbReference type="PROSITE" id="PS01229">
    <property type="entry name" value="COF_2"/>
    <property type="match status" value="1"/>
</dbReference>
<feature type="transmembrane region" description="Helical" evidence="16">
    <location>
        <begin position="735"/>
        <end position="754"/>
    </location>
</feature>
<dbReference type="PRINTS" id="PR00941">
    <property type="entry name" value="CDATPASE"/>
</dbReference>
<comment type="subcellular location">
    <subcellularLocation>
        <location evidence="16">Cell membrane</location>
    </subcellularLocation>
    <subcellularLocation>
        <location evidence="1">Endomembrane system</location>
        <topology evidence="1">Multi-pass membrane protein</topology>
    </subcellularLocation>
</comment>
<feature type="transmembrane region" description="Helical" evidence="16">
    <location>
        <begin position="429"/>
        <end position="450"/>
    </location>
</feature>
<dbReference type="Pfam" id="PF00702">
    <property type="entry name" value="Hydrolase"/>
    <property type="match status" value="1"/>
</dbReference>
<dbReference type="InterPro" id="IPR001757">
    <property type="entry name" value="P_typ_ATPase"/>
</dbReference>
<accession>A0ABV5Z8E1</accession>
<dbReference type="SUPFAM" id="SSF56784">
    <property type="entry name" value="HAD-like"/>
    <property type="match status" value="1"/>
</dbReference>
<dbReference type="Gene3D" id="2.70.150.10">
    <property type="entry name" value="Calcium-transporting ATPase, cytoplasmic transduction domain A"/>
    <property type="match status" value="1"/>
</dbReference>
<dbReference type="InterPro" id="IPR023214">
    <property type="entry name" value="HAD_sf"/>
</dbReference>
<dbReference type="InterPro" id="IPR023299">
    <property type="entry name" value="ATPase_P-typ_cyto_dom_N"/>
</dbReference>
<evidence type="ECO:0000256" key="2">
    <source>
        <dbReference type="ARBA" id="ARBA00006024"/>
    </source>
</evidence>
<dbReference type="PROSITE" id="PS00154">
    <property type="entry name" value="ATPASE_E1_E2"/>
    <property type="match status" value="1"/>
</dbReference>
<dbReference type="NCBIfam" id="TIGR00003">
    <property type="entry name" value="copper ion binding protein"/>
    <property type="match status" value="1"/>
</dbReference>
<dbReference type="InterPro" id="IPR059000">
    <property type="entry name" value="ATPase_P-type_domA"/>
</dbReference>
<feature type="transmembrane region" description="Helical" evidence="16">
    <location>
        <begin position="395"/>
        <end position="417"/>
    </location>
</feature>
<dbReference type="PROSITE" id="PS50846">
    <property type="entry name" value="HMA_2"/>
    <property type="match status" value="2"/>
</dbReference>
<dbReference type="PRINTS" id="PR00119">
    <property type="entry name" value="CATATPASE"/>
</dbReference>
<evidence type="ECO:0000256" key="9">
    <source>
        <dbReference type="ARBA" id="ARBA00022840"/>
    </source>
</evidence>
<comment type="similarity">
    <text evidence="2 16">Belongs to the cation transport ATPase (P-type) (TC 3.A.3) family. Type IB subfamily.</text>
</comment>
<dbReference type="InterPro" id="IPR006121">
    <property type="entry name" value="HMA_dom"/>
</dbReference>
<protein>
    <submittedName>
        <fullName evidence="18">Heavy metal translocating P-type ATPase</fullName>
    </submittedName>
</protein>
<evidence type="ECO:0000313" key="18">
    <source>
        <dbReference type="EMBL" id="MFB9885546.1"/>
    </source>
</evidence>
<evidence type="ECO:0000256" key="1">
    <source>
        <dbReference type="ARBA" id="ARBA00004127"/>
    </source>
</evidence>
<gene>
    <name evidence="18" type="ORF">ACFFLH_03880</name>
</gene>
<evidence type="ECO:0000256" key="7">
    <source>
        <dbReference type="ARBA" id="ARBA00022741"/>
    </source>
</evidence>
<dbReference type="SUPFAM" id="SSF55008">
    <property type="entry name" value="HMA, heavy metal-associated domain"/>
    <property type="match status" value="2"/>
</dbReference>
<dbReference type="Pfam" id="PF00122">
    <property type="entry name" value="E1-E2_ATPase"/>
    <property type="match status" value="1"/>
</dbReference>
<evidence type="ECO:0000256" key="13">
    <source>
        <dbReference type="ARBA" id="ARBA00023008"/>
    </source>
</evidence>
<dbReference type="Gene3D" id="3.40.1110.10">
    <property type="entry name" value="Calcium-transporting ATPase, cytoplasmic domain N"/>
    <property type="match status" value="1"/>
</dbReference>
<keyword evidence="6" id="KW-0677">Repeat</keyword>
<keyword evidence="14" id="KW-0406">Ion transport</keyword>
<keyword evidence="8" id="KW-0187">Copper transport</keyword>
<keyword evidence="7 16" id="KW-0547">Nucleotide-binding</keyword>
<reference evidence="18 19" key="1">
    <citation type="submission" date="2024-09" db="EMBL/GenBank/DDBJ databases">
        <authorList>
            <person name="Sun Q."/>
            <person name="Mori K."/>
        </authorList>
    </citation>
    <scope>NUCLEOTIDE SEQUENCE [LARGE SCALE GENOMIC DNA]</scope>
    <source>
        <strain evidence="18 19">ATCC 51285</strain>
    </source>
</reference>
<dbReference type="Gene3D" id="3.40.50.1000">
    <property type="entry name" value="HAD superfamily/HAD-like"/>
    <property type="match status" value="1"/>
</dbReference>
<evidence type="ECO:0000259" key="17">
    <source>
        <dbReference type="PROSITE" id="PS50846"/>
    </source>
</evidence>
<evidence type="ECO:0000256" key="14">
    <source>
        <dbReference type="ARBA" id="ARBA00023065"/>
    </source>
</evidence>
<dbReference type="RefSeq" id="WP_027313639.1">
    <property type="nucleotide sequence ID" value="NZ_JBHLZN010000001.1"/>
</dbReference>
<comment type="caution">
    <text evidence="18">The sequence shown here is derived from an EMBL/GenBank/DDBJ whole genome shotgun (WGS) entry which is preliminary data.</text>
</comment>
<dbReference type="NCBIfam" id="TIGR01511">
    <property type="entry name" value="ATPase-IB1_Cu"/>
    <property type="match status" value="1"/>
</dbReference>
<proteinExistence type="inferred from homology"/>
<keyword evidence="11" id="KW-1278">Translocase</keyword>
<evidence type="ECO:0000256" key="16">
    <source>
        <dbReference type="RuleBase" id="RU362081"/>
    </source>
</evidence>
<dbReference type="InterPro" id="IPR006122">
    <property type="entry name" value="HMA_Cu_ion-bd"/>
</dbReference>
<keyword evidence="12 16" id="KW-1133">Transmembrane helix</keyword>
<evidence type="ECO:0000313" key="19">
    <source>
        <dbReference type="Proteomes" id="UP001589628"/>
    </source>
</evidence>
<sequence>MSTLTLDIKGMRCAGCAAKVGRTLEALDSVAQAEVNIATNKAVITPHSSQALDDSLTAIAGLGYEVLTQEQVFNVSGLSCASCVNKIESQLQRLEGVLKVEVNLASGQTRVKTLLQGPDRAHLSQAIQALGYEVESSQTSTSSSRASEPQTKTPWLLIGSALLCLPLIAPMLGLGTHLSPWLEWLLATPVQLILGWRFYRGSYHALKAGYTNMDVLVALGTSSAYLYSLVLMLQQGAASHGQLYFETAAVLLTLISLGKWLEEQAKRKTSFALDQLLSLRPEQATLLVEGQPQQVAIEDVQAGQQLLIKPGERIPVDAKIISGHSEVDESMLTGESLPVSKKTGEQVHAGTLNGQGSLTVEALKVGNQTALARIIQLVEQAQAGKAPIQQLVDKISAIFVPVVLLIALATALIWWWLGADTPTLLMNAVAVLVIACPCALGLATPAALLAGTGSGARAGILIRNLEVLETAPKVDRLIFDKTGTLTQGHPSLQQVYSPVLAEEELIRLVASAQQRSEHPLAKALLEAAKQRQLTLATVDSMQAVSGKGLRAEVAGQQLLIGTAELLQDAQIEIPPSPQLQALQQQAATLVMVAADGRWLGAYTLADQARPEAASAIQALQQQKRQVVMLSGDRQEAVAPLAKVLAIHEYAASQQPADKANYIRTQQQQGQVVAMVGDGINDAPALAQADLSIAMGSGSDIALETADLTLLRNDPRLVAAALQLCSLTRRKIAENLFFAFIFNTLGIPLAAMGYLNPTLAGAAMALSSLTVVSNALLLKRWQPKWEEHA</sequence>
<keyword evidence="9 16" id="KW-0067">ATP-binding</keyword>
<feature type="domain" description="HMA" evidence="17">
    <location>
        <begin position="2"/>
        <end position="67"/>
    </location>
</feature>
<dbReference type="CDD" id="cd02094">
    <property type="entry name" value="P-type_ATPase_Cu-like"/>
    <property type="match status" value="1"/>
</dbReference>